<dbReference type="SUPFAM" id="SSF53448">
    <property type="entry name" value="Nucleotide-diphospho-sugar transferases"/>
    <property type="match status" value="1"/>
</dbReference>
<evidence type="ECO:0000313" key="2">
    <source>
        <dbReference type="EMBL" id="ADL18477.1"/>
    </source>
</evidence>
<dbReference type="STRING" id="666510.ASAC_0069"/>
<organism evidence="2 3">
    <name type="scientific">Acidilobus saccharovorans (strain DSM 16705 / JCM 18335 / VKM B-2471 / 345-15)</name>
    <dbReference type="NCBI Taxonomy" id="666510"/>
    <lineage>
        <taxon>Archaea</taxon>
        <taxon>Thermoproteota</taxon>
        <taxon>Thermoprotei</taxon>
        <taxon>Acidilobales</taxon>
        <taxon>Acidilobaceae</taxon>
        <taxon>Acidilobus</taxon>
    </lineage>
</organism>
<feature type="domain" description="Glycosyltransferase 2-like" evidence="1">
    <location>
        <begin position="47"/>
        <end position="144"/>
    </location>
</feature>
<evidence type="ECO:0000313" key="3">
    <source>
        <dbReference type="Proteomes" id="UP000000346"/>
    </source>
</evidence>
<dbReference type="OrthoDB" id="45502at2157"/>
<protein>
    <submittedName>
        <fullName evidence="2">Glycosyl transferase family 2</fullName>
    </submittedName>
</protein>
<dbReference type="AlphaFoldDB" id="D9PZI9"/>
<dbReference type="EMBL" id="CP001742">
    <property type="protein sequence ID" value="ADL18477.1"/>
    <property type="molecule type" value="Genomic_DNA"/>
</dbReference>
<dbReference type="Gene3D" id="3.90.550.10">
    <property type="entry name" value="Spore Coat Polysaccharide Biosynthesis Protein SpsA, Chain A"/>
    <property type="match status" value="1"/>
</dbReference>
<name>D9PZI9_ACIS3</name>
<proteinExistence type="predicted"/>
<dbReference type="InterPro" id="IPR029044">
    <property type="entry name" value="Nucleotide-diphossugar_trans"/>
</dbReference>
<dbReference type="InterPro" id="IPR001173">
    <property type="entry name" value="Glyco_trans_2-like"/>
</dbReference>
<dbReference type="GeneID" id="9498280"/>
<dbReference type="eggNOG" id="arCOG01381">
    <property type="taxonomic scope" value="Archaea"/>
</dbReference>
<dbReference type="Pfam" id="PF00535">
    <property type="entry name" value="Glycos_transf_2"/>
    <property type="match status" value="1"/>
</dbReference>
<dbReference type="GO" id="GO:0016740">
    <property type="term" value="F:transferase activity"/>
    <property type="evidence" value="ECO:0007669"/>
    <property type="project" value="UniProtKB-KW"/>
</dbReference>
<evidence type="ECO:0000259" key="1">
    <source>
        <dbReference type="Pfam" id="PF00535"/>
    </source>
</evidence>
<sequence length="314" mass="36114">MASLLRYARRIMGRRLTWAAYNAMATVARGLRLVDPSREGRPLGISATVIVYNDPDWLPLALEDAASVADEVLVVDSSDPWDETEQVLEDARSRLGVRVVRQYPPRGYAEARELALRESRYRYILVWDSDFIAFEGLGRALRDFVEGEGRDRYVLLYWPFITLCGDLSHRCRADRLHEEHWAFTYSRRLRYLWDGRFEYLYAPPYYFRRRLSSSPMGLHLTGVRRPERVAVKRLMPRADFYSIASTQGVGKAMEAVRAEARRLYGTDDLREVGLRIMEEDARGRPCFDVGLLPSKVLRRAREIGVPLGSCGSNA</sequence>
<gene>
    <name evidence="2" type="ordered locus">ASAC_0069</name>
</gene>
<keyword evidence="2" id="KW-0808">Transferase</keyword>
<keyword evidence="3" id="KW-1185">Reference proteome</keyword>
<accession>D9PZI9</accession>
<reference evidence="2 3" key="1">
    <citation type="journal article" date="2010" name="Appl. Environ. Microbiol.">
        <title>The genome sequence of the crenarchaeon Acidilobus saccharovorans supports a new order, Acidilobales, and suggests an important ecological role in terrestrial acidic hot springs.</title>
        <authorList>
            <person name="Mardanov A.V."/>
            <person name="Svetlitchnyi V.A."/>
            <person name="Beletsky A.V."/>
            <person name="Prokofeva M.I."/>
            <person name="Bonch-Osmolovskaya E.A."/>
            <person name="Ravin N.V."/>
            <person name="Skryabin K.G."/>
        </authorList>
    </citation>
    <scope>NUCLEOTIDE SEQUENCE [LARGE SCALE GENOMIC DNA]</scope>
    <source>
        <strain evidence="3">DSM 16705 / JCM 18335 / VKM B-2471 / 345-15</strain>
    </source>
</reference>
<dbReference type="Proteomes" id="UP000000346">
    <property type="component" value="Chromosome"/>
</dbReference>
<dbReference type="InParanoid" id="D9PZI9"/>
<dbReference type="RefSeq" id="WP_013265989.1">
    <property type="nucleotide sequence ID" value="NC_014374.1"/>
</dbReference>
<dbReference type="KEGG" id="asc:ASAC_0069"/>
<dbReference type="HOGENOM" id="CLU_913994_0_0_2"/>